<evidence type="ECO:0000313" key="4">
    <source>
        <dbReference type="Proteomes" id="UP001500582"/>
    </source>
</evidence>
<sequence length="1091" mass="119404">MATQQENAVINLVINGQQAIGTFRDLNRARSEQIRLVQTLNRNAPNYAEQQRRLEDLNAAHREWRAEIARGTREQKGFFDSFKDGFTEMAGNITAGTLIFKGISAGIGFIKDLWNGSEAAYQEAVKGQAQLDAALKSTQNISGQTKQGLSDLAGELMNLTGIDDDVISKGEQILLTFTNIRGGIYEDALPAIVDMTAAMNQGEVSMEGIQGTAIQVGKALNDPIKGMTALAKVGVAFSAQQKEQITTLVETNRLQEAQAIILKELQKEFGGVAKAVADTDAGALQKMQTRLGNIQESIGAWITKGKGLAVDVLNPLLGWVEDFVGTPLSETLHEDQRSFLGLRLELESNNTTAERRVEIINQLKSQYPGYLSQVDSDKVKNSELLPILEKINEAFVLRIAYQQRSEKLDKAIKDEAEAMNNKYDQQQKLIMRISEIQQSIGEDGIKFTIKGNNENEKAVFIYKNLLNSIREQAKGNSDLNNILASNKYDLLIQGLNSYGNAIVSSNEKLKDSRAETKRLTDDLNDFKKQSGYNDKIPGADLLDELANKSKILTVVMDGAKKGSAEYIKMVDALKKANEELKSGAGSPEAVSNIKKTLAEIDNLIKPQSGPSQDTLNKQRAAAEKAAKELEKYKSELQTLLEQTNQIVASAKKGTTEEVLAQLQVIDDKYNQIIQKANKLRNDKNSSPEDRKAIDEAIGNNRDAALLEKTNYGDNAGFKNDQSVLNDQYAAEQQALKDKYAQQLITEDEYNQQQLALEQSHLMDEYFLRISWYQNTADLEAKMTDNKIKQDKKAYDAKLKTIKDQQQAEQAYLRIQQAISNERNQLAMTGVSILSAVFGKSKGIMLAQLAVEKAIAIGRIIANEGIEIAGYWAFNAPLGPAGWATATALTTAAKVRAGLSILNVVGQGIAQGITSLSGDSGSDNSQQQQGSISANSSTGSRRFATGGILPNGPTHASGGINLVGPYGQIYGQVEGGEPILSRQTYANNRGVIDALLNSGGAMLDFERVIQATTDREARRSSTFAAGNANAGVSTSTADAGVQQMTFYNERLERMERLMENQLKINEKPVTFSRRVADEEDARVIQIKNNANA</sequence>
<gene>
    <name evidence="3" type="ORF">GCM10023149_54110</name>
</gene>
<reference evidence="4" key="1">
    <citation type="journal article" date="2019" name="Int. J. Syst. Evol. Microbiol.">
        <title>The Global Catalogue of Microorganisms (GCM) 10K type strain sequencing project: providing services to taxonomists for standard genome sequencing and annotation.</title>
        <authorList>
            <consortium name="The Broad Institute Genomics Platform"/>
            <consortium name="The Broad Institute Genome Sequencing Center for Infectious Disease"/>
            <person name="Wu L."/>
            <person name="Ma J."/>
        </authorList>
    </citation>
    <scope>NUCLEOTIDE SEQUENCE [LARGE SCALE GENOMIC DNA]</scope>
    <source>
        <strain evidence="4">JCM 17705</strain>
    </source>
</reference>
<feature type="coiled-coil region" evidence="1">
    <location>
        <begin position="47"/>
        <end position="74"/>
    </location>
</feature>
<keyword evidence="1" id="KW-0175">Coiled coil</keyword>
<dbReference type="EMBL" id="BAABFT010000032">
    <property type="protein sequence ID" value="GAA4341648.1"/>
    <property type="molecule type" value="Genomic_DNA"/>
</dbReference>
<feature type="region of interest" description="Disordered" evidence="2">
    <location>
        <begin position="916"/>
        <end position="949"/>
    </location>
</feature>
<proteinExistence type="predicted"/>
<evidence type="ECO:0000256" key="1">
    <source>
        <dbReference type="SAM" id="Coils"/>
    </source>
</evidence>
<dbReference type="Proteomes" id="UP001500582">
    <property type="component" value="Unassembled WGS sequence"/>
</dbReference>
<evidence type="ECO:0000256" key="2">
    <source>
        <dbReference type="SAM" id="MobiDB-lite"/>
    </source>
</evidence>
<organism evidence="3 4">
    <name type="scientific">Mucilaginibacter gynuensis</name>
    <dbReference type="NCBI Taxonomy" id="1302236"/>
    <lineage>
        <taxon>Bacteria</taxon>
        <taxon>Pseudomonadati</taxon>
        <taxon>Bacteroidota</taxon>
        <taxon>Sphingobacteriia</taxon>
        <taxon>Sphingobacteriales</taxon>
        <taxon>Sphingobacteriaceae</taxon>
        <taxon>Mucilaginibacter</taxon>
    </lineage>
</organism>
<comment type="caution">
    <text evidence="3">The sequence shown here is derived from an EMBL/GenBank/DDBJ whole genome shotgun (WGS) entry which is preliminary data.</text>
</comment>
<feature type="compositionally biased region" description="Low complexity" evidence="2">
    <location>
        <begin position="916"/>
        <end position="932"/>
    </location>
</feature>
<keyword evidence="4" id="KW-1185">Reference proteome</keyword>
<accession>A0ABP8HN24</accession>
<evidence type="ECO:0008006" key="5">
    <source>
        <dbReference type="Google" id="ProtNLM"/>
    </source>
</evidence>
<name>A0ABP8HN24_9SPHI</name>
<feature type="coiled-coil region" evidence="1">
    <location>
        <begin position="612"/>
        <end position="682"/>
    </location>
</feature>
<protein>
    <recommendedName>
        <fullName evidence="5">Tail length tape measure protein</fullName>
    </recommendedName>
</protein>
<dbReference type="RefSeq" id="WP_345214372.1">
    <property type="nucleotide sequence ID" value="NZ_BAABFT010000032.1"/>
</dbReference>
<evidence type="ECO:0000313" key="3">
    <source>
        <dbReference type="EMBL" id="GAA4341648.1"/>
    </source>
</evidence>